<accession>A0A6C0DUV3</accession>
<dbReference type="EMBL" id="MN739677">
    <property type="protein sequence ID" value="QHT20414.1"/>
    <property type="molecule type" value="Genomic_DNA"/>
</dbReference>
<organism evidence="1">
    <name type="scientific">viral metagenome</name>
    <dbReference type="NCBI Taxonomy" id="1070528"/>
    <lineage>
        <taxon>unclassified sequences</taxon>
        <taxon>metagenomes</taxon>
        <taxon>organismal metagenomes</taxon>
    </lineage>
</organism>
<sequence length="86" mass="10068">MIYWTPSSTVTPSWIPQGGWNSSFSEKDKIQCTNLFFFFKSKKGFKDNMAEILAQMVLYKQKNNGMKYSEEQEQILQEALRPVFNS</sequence>
<proteinExistence type="predicted"/>
<evidence type="ECO:0000313" key="1">
    <source>
        <dbReference type="EMBL" id="QHT20414.1"/>
    </source>
</evidence>
<dbReference type="AlphaFoldDB" id="A0A6C0DUV3"/>
<reference evidence="1" key="1">
    <citation type="journal article" date="2020" name="Nature">
        <title>Giant virus diversity and host interactions through global metagenomics.</title>
        <authorList>
            <person name="Schulz F."/>
            <person name="Roux S."/>
            <person name="Paez-Espino D."/>
            <person name="Jungbluth S."/>
            <person name="Walsh D.A."/>
            <person name="Denef V.J."/>
            <person name="McMahon K.D."/>
            <person name="Konstantinidis K.T."/>
            <person name="Eloe-Fadrosh E.A."/>
            <person name="Kyrpides N.C."/>
            <person name="Woyke T."/>
        </authorList>
    </citation>
    <scope>NUCLEOTIDE SEQUENCE</scope>
    <source>
        <strain evidence="1">GVMAG-M-3300023174-60</strain>
    </source>
</reference>
<name>A0A6C0DUV3_9ZZZZ</name>
<protein>
    <submittedName>
        <fullName evidence="1">Uncharacterized protein</fullName>
    </submittedName>
</protein>